<dbReference type="AlphaFoldDB" id="A0A8H3XF92"/>
<proteinExistence type="predicted"/>
<name>A0A8H3XF92_GIGMA</name>
<gene>
    <name evidence="1" type="ORF">F8M41_001364</name>
</gene>
<protein>
    <submittedName>
        <fullName evidence="1">Uncharacterized protein</fullName>
    </submittedName>
</protein>
<organism evidence="1 2">
    <name type="scientific">Gigaspora margarita</name>
    <dbReference type="NCBI Taxonomy" id="4874"/>
    <lineage>
        <taxon>Eukaryota</taxon>
        <taxon>Fungi</taxon>
        <taxon>Fungi incertae sedis</taxon>
        <taxon>Mucoromycota</taxon>
        <taxon>Glomeromycotina</taxon>
        <taxon>Glomeromycetes</taxon>
        <taxon>Diversisporales</taxon>
        <taxon>Gigasporaceae</taxon>
        <taxon>Gigaspora</taxon>
    </lineage>
</organism>
<reference evidence="1 2" key="1">
    <citation type="journal article" date="2019" name="Environ. Microbiol.">
        <title>At the nexus of three kingdoms: the genome of the mycorrhizal fungus Gigaspora margarita provides insights into plant, endobacterial and fungal interactions.</title>
        <authorList>
            <person name="Venice F."/>
            <person name="Ghignone S."/>
            <person name="Salvioli di Fossalunga A."/>
            <person name="Amselem J."/>
            <person name="Novero M."/>
            <person name="Xianan X."/>
            <person name="Sedzielewska Toro K."/>
            <person name="Morin E."/>
            <person name="Lipzen A."/>
            <person name="Grigoriev I.V."/>
            <person name="Henrissat B."/>
            <person name="Martin F.M."/>
            <person name="Bonfante P."/>
        </authorList>
    </citation>
    <scope>NUCLEOTIDE SEQUENCE [LARGE SCALE GENOMIC DNA]</scope>
    <source>
        <strain evidence="1 2">BEG34</strain>
    </source>
</reference>
<keyword evidence="2" id="KW-1185">Reference proteome</keyword>
<dbReference type="Proteomes" id="UP000439903">
    <property type="component" value="Unassembled WGS sequence"/>
</dbReference>
<evidence type="ECO:0000313" key="1">
    <source>
        <dbReference type="EMBL" id="KAF0456424.1"/>
    </source>
</evidence>
<comment type="caution">
    <text evidence="1">The sequence shown here is derived from an EMBL/GenBank/DDBJ whole genome shotgun (WGS) entry which is preliminary data.</text>
</comment>
<evidence type="ECO:0000313" key="2">
    <source>
        <dbReference type="Proteomes" id="UP000439903"/>
    </source>
</evidence>
<accession>A0A8H3XF92</accession>
<dbReference type="EMBL" id="WTPW01001105">
    <property type="protein sequence ID" value="KAF0456424.1"/>
    <property type="molecule type" value="Genomic_DNA"/>
</dbReference>
<sequence length="87" mass="9760">MHRKRKFPFDCLKGWSKTSVIPTVIPTGAPTSSTIKLSRCHEDQTRLTNCPSSKCPALGFILLKSGMFKIERSSRSGNSRIKYDIES</sequence>
<dbReference type="OrthoDB" id="10502544at2759"/>